<protein>
    <submittedName>
        <fullName evidence="3">Uncharacterized protein</fullName>
    </submittedName>
</protein>
<dbReference type="HOGENOM" id="CLU_1406108_0_0_11"/>
<feature type="region of interest" description="Disordered" evidence="1">
    <location>
        <begin position="1"/>
        <end position="33"/>
    </location>
</feature>
<dbReference type="PATRIC" id="fig|512565.3.peg.1961"/>
<dbReference type="KEGG" id="ams:AMIS_19490"/>
<sequence length="193" mass="20961">MHDLEGTTRDLRDLGVPHPAEKGLPKADTEDQARAYGATQRRRGTVILVGTVIVTLGGAVLAEEYTWDSGAAQMLATLAILSITVYAGCLIVLGGIEKMLRPVRTHMRLAMSRATQNAELGGMNAQLIADLVEAQEAMNQRLAAMEKTVAAVPEYEQIFRDGYQFGRSSAGLADLDQLPGVGPNEIDRYRRHN</sequence>
<keyword evidence="4" id="KW-1185">Reference proteome</keyword>
<dbReference type="RefSeq" id="WP_014442064.1">
    <property type="nucleotide sequence ID" value="NC_017093.1"/>
</dbReference>
<feature type="transmembrane region" description="Helical" evidence="2">
    <location>
        <begin position="74"/>
        <end position="96"/>
    </location>
</feature>
<dbReference type="AlphaFoldDB" id="I0H2D2"/>
<evidence type="ECO:0000313" key="3">
    <source>
        <dbReference type="EMBL" id="BAL87169.1"/>
    </source>
</evidence>
<feature type="transmembrane region" description="Helical" evidence="2">
    <location>
        <begin position="44"/>
        <end position="62"/>
    </location>
</feature>
<evidence type="ECO:0000313" key="4">
    <source>
        <dbReference type="Proteomes" id="UP000007882"/>
    </source>
</evidence>
<keyword evidence="2" id="KW-1133">Transmembrane helix</keyword>
<dbReference type="EMBL" id="AP012319">
    <property type="protein sequence ID" value="BAL87169.1"/>
    <property type="molecule type" value="Genomic_DNA"/>
</dbReference>
<accession>I0H2D2</accession>
<gene>
    <name evidence="3" type="ordered locus">AMIS_19490</name>
</gene>
<evidence type="ECO:0000256" key="1">
    <source>
        <dbReference type="SAM" id="MobiDB-lite"/>
    </source>
</evidence>
<reference evidence="3 4" key="1">
    <citation type="submission" date="2012-02" db="EMBL/GenBank/DDBJ databases">
        <title>Complete genome sequence of Actinoplanes missouriensis 431 (= NBRC 102363).</title>
        <authorList>
            <person name="Ohnishi Y."/>
            <person name="Ishikawa J."/>
            <person name="Sekine M."/>
            <person name="Hosoyama A."/>
            <person name="Harada T."/>
            <person name="Narita H."/>
            <person name="Hata T."/>
            <person name="Konno Y."/>
            <person name="Tutikane K."/>
            <person name="Fujita N."/>
            <person name="Horinouchi S."/>
            <person name="Hayakawa M."/>
        </authorList>
    </citation>
    <scope>NUCLEOTIDE SEQUENCE [LARGE SCALE GENOMIC DNA]</scope>
    <source>
        <strain evidence="4">ATCC 14538 / DSM 43046 / CBS 188.64 / JCM 3121 / NBRC 102363 / NCIMB 12654 / NRRL B-3342 / UNCC 431</strain>
    </source>
</reference>
<proteinExistence type="predicted"/>
<organism evidence="3 4">
    <name type="scientific">Actinoplanes missouriensis (strain ATCC 14538 / DSM 43046 / CBS 188.64 / JCM 3121 / NBRC 102363 / NCIMB 12654 / NRRL B-3342 / UNCC 431)</name>
    <dbReference type="NCBI Taxonomy" id="512565"/>
    <lineage>
        <taxon>Bacteria</taxon>
        <taxon>Bacillati</taxon>
        <taxon>Actinomycetota</taxon>
        <taxon>Actinomycetes</taxon>
        <taxon>Micromonosporales</taxon>
        <taxon>Micromonosporaceae</taxon>
        <taxon>Actinoplanes</taxon>
    </lineage>
</organism>
<name>I0H2D2_ACTM4</name>
<evidence type="ECO:0000256" key="2">
    <source>
        <dbReference type="SAM" id="Phobius"/>
    </source>
</evidence>
<keyword evidence="2" id="KW-0472">Membrane</keyword>
<keyword evidence="2" id="KW-0812">Transmembrane</keyword>
<dbReference type="Proteomes" id="UP000007882">
    <property type="component" value="Chromosome"/>
</dbReference>